<dbReference type="GO" id="GO:0005976">
    <property type="term" value="P:polysaccharide metabolic process"/>
    <property type="evidence" value="ECO:0007669"/>
    <property type="project" value="InterPro"/>
</dbReference>
<reference evidence="2 3" key="1">
    <citation type="submission" date="2015-11" db="EMBL/GenBank/DDBJ databases">
        <title>Expanding the genomic diversity of Burkholderia species for the development of highly accurate diagnostics.</title>
        <authorList>
            <person name="Sahl J."/>
            <person name="Keim P."/>
            <person name="Wagner D."/>
        </authorList>
    </citation>
    <scope>NUCLEOTIDE SEQUENCE [LARGE SCALE GENOMIC DNA]</scope>
    <source>
        <strain evidence="2 3">TSV85</strain>
    </source>
</reference>
<evidence type="ECO:0000259" key="1">
    <source>
        <dbReference type="Pfam" id="PF01050"/>
    </source>
</evidence>
<gene>
    <name evidence="2" type="ORF">WS67_08750</name>
</gene>
<dbReference type="EMBL" id="LOWA01000018">
    <property type="protein sequence ID" value="KVE28788.1"/>
    <property type="molecule type" value="Genomic_DNA"/>
</dbReference>
<dbReference type="Pfam" id="PF01050">
    <property type="entry name" value="MannoseP_isomer"/>
    <property type="match status" value="1"/>
</dbReference>
<dbReference type="GO" id="GO:0004475">
    <property type="term" value="F:mannose-1-phosphate guanylyltransferase (GTP) activity"/>
    <property type="evidence" value="ECO:0007669"/>
    <property type="project" value="TreeGrafter"/>
</dbReference>
<dbReference type="SUPFAM" id="SSF51182">
    <property type="entry name" value="RmlC-like cupins"/>
    <property type="match status" value="1"/>
</dbReference>
<keyword evidence="3" id="KW-1185">Reference proteome</keyword>
<dbReference type="Proteomes" id="UP000062788">
    <property type="component" value="Unassembled WGS sequence"/>
</dbReference>
<dbReference type="InterPro" id="IPR001538">
    <property type="entry name" value="Man6P_isomerase-2_C"/>
</dbReference>
<evidence type="ECO:0000313" key="3">
    <source>
        <dbReference type="Proteomes" id="UP000062788"/>
    </source>
</evidence>
<protein>
    <recommendedName>
        <fullName evidence="1">Mannose-6-phosphate isomerase type II C-terminal domain-containing protein</fullName>
    </recommendedName>
</protein>
<dbReference type="AlphaFoldDB" id="A0A103E5R4"/>
<evidence type="ECO:0000313" key="2">
    <source>
        <dbReference type="EMBL" id="KVE28788.1"/>
    </source>
</evidence>
<dbReference type="GO" id="GO:0009298">
    <property type="term" value="P:GDP-mannose biosynthetic process"/>
    <property type="evidence" value="ECO:0007669"/>
    <property type="project" value="TreeGrafter"/>
</dbReference>
<dbReference type="PANTHER" id="PTHR46390:SF1">
    <property type="entry name" value="MANNOSE-1-PHOSPHATE GUANYLYLTRANSFERASE"/>
    <property type="match status" value="1"/>
</dbReference>
<dbReference type="InterPro" id="IPR029044">
    <property type="entry name" value="Nucleotide-diphossugar_trans"/>
</dbReference>
<dbReference type="InterPro" id="IPR011051">
    <property type="entry name" value="RmlC_Cupin_sf"/>
</dbReference>
<name>A0A103E5R4_9BURK</name>
<accession>A0A103E5R4</accession>
<proteinExistence type="predicted"/>
<organism evidence="2 3">
    <name type="scientific">Burkholderia singularis</name>
    <dbReference type="NCBI Taxonomy" id="1503053"/>
    <lineage>
        <taxon>Bacteria</taxon>
        <taxon>Pseudomonadati</taxon>
        <taxon>Pseudomonadota</taxon>
        <taxon>Betaproteobacteria</taxon>
        <taxon>Burkholderiales</taxon>
        <taxon>Burkholderiaceae</taxon>
        <taxon>Burkholderia</taxon>
        <taxon>pseudomallei group</taxon>
    </lineage>
</organism>
<dbReference type="RefSeq" id="WP_059515202.1">
    <property type="nucleotide sequence ID" value="NZ_LOWA01000018.1"/>
</dbReference>
<dbReference type="InterPro" id="IPR051161">
    <property type="entry name" value="Mannose-6P_isomerase_type2"/>
</dbReference>
<feature type="domain" description="Mannose-6-phosphate isomerase type II C-terminal" evidence="1">
    <location>
        <begin position="88"/>
        <end position="123"/>
    </location>
</feature>
<dbReference type="Gene3D" id="3.90.550.10">
    <property type="entry name" value="Spore Coat Polysaccharide Biosynthesis Protein SpsA, Chain A"/>
    <property type="match status" value="1"/>
</dbReference>
<comment type="caution">
    <text evidence="2">The sequence shown here is derived from an EMBL/GenBank/DDBJ whole genome shotgun (WGS) entry which is preliminary data.</text>
</comment>
<dbReference type="PANTHER" id="PTHR46390">
    <property type="entry name" value="MANNOSE-1-PHOSPHATE GUANYLYLTRANSFERASE"/>
    <property type="match status" value="1"/>
</dbReference>
<sequence>MVGPDAAPWDAFRQLSSKNGNITRGHLCIGHASSTFAHSDERLFACVCTRNRVVVEISDAILVAGSTHLQEAKKIASHLKDGSGAQALAHRKVHRPWECCDWADSGRRLRCKRVVIKPGARLPL</sequence>